<evidence type="ECO:0000256" key="4">
    <source>
        <dbReference type="ARBA" id="ARBA00023212"/>
    </source>
</evidence>
<dbReference type="InterPro" id="IPR001611">
    <property type="entry name" value="Leu-rich_rpt"/>
</dbReference>
<evidence type="ECO:0000256" key="5">
    <source>
        <dbReference type="SAM" id="Coils"/>
    </source>
</evidence>
<accession>A0A815M7V6</accession>
<keyword evidence="3 5" id="KW-0175">Coiled coil</keyword>
<dbReference type="EMBL" id="CAJOBH010003749">
    <property type="protein sequence ID" value="CAF3964415.1"/>
    <property type="molecule type" value="Genomic_DNA"/>
</dbReference>
<dbReference type="PANTHER" id="PTHR23170">
    <property type="entry name" value="NY-REN-58 ANTIGEN"/>
    <property type="match status" value="1"/>
</dbReference>
<dbReference type="InterPro" id="IPR032675">
    <property type="entry name" value="LRR_dom_sf"/>
</dbReference>
<keyword evidence="2" id="KW-0963">Cytoplasm</keyword>
<evidence type="ECO:0000256" key="1">
    <source>
        <dbReference type="ARBA" id="ARBA00004300"/>
    </source>
</evidence>
<evidence type="ECO:0000313" key="8">
    <source>
        <dbReference type="Proteomes" id="UP000663855"/>
    </source>
</evidence>
<comment type="caution">
    <text evidence="6">The sequence shown here is derived from an EMBL/GenBank/DDBJ whole genome shotgun (WGS) entry which is preliminary data.</text>
</comment>
<dbReference type="Proteomes" id="UP000663855">
    <property type="component" value="Unassembled WGS sequence"/>
</dbReference>
<name>A0A815M7V6_9BILA</name>
<dbReference type="Proteomes" id="UP000681967">
    <property type="component" value="Unassembled WGS sequence"/>
</dbReference>
<reference evidence="6" key="1">
    <citation type="submission" date="2021-02" db="EMBL/GenBank/DDBJ databases">
        <authorList>
            <person name="Nowell W R."/>
        </authorList>
    </citation>
    <scope>NUCLEOTIDE SEQUENCE</scope>
</reference>
<proteinExistence type="predicted"/>
<dbReference type="SMART" id="SM00368">
    <property type="entry name" value="LRR_RI"/>
    <property type="match status" value="4"/>
</dbReference>
<evidence type="ECO:0000313" key="7">
    <source>
        <dbReference type="EMBL" id="CAF3964415.1"/>
    </source>
</evidence>
<gene>
    <name evidence="7" type="ORF">BYL167_LOCUS11725</name>
    <name evidence="6" type="ORF">CJN711_LOCUS22841</name>
</gene>
<dbReference type="InterPro" id="IPR052116">
    <property type="entry name" value="Centro_Cilium_Assembly"/>
</dbReference>
<organism evidence="6 8">
    <name type="scientific">Rotaria magnacalcarata</name>
    <dbReference type="NCBI Taxonomy" id="392030"/>
    <lineage>
        <taxon>Eukaryota</taxon>
        <taxon>Metazoa</taxon>
        <taxon>Spiralia</taxon>
        <taxon>Gnathifera</taxon>
        <taxon>Rotifera</taxon>
        <taxon>Eurotatoria</taxon>
        <taxon>Bdelloidea</taxon>
        <taxon>Philodinida</taxon>
        <taxon>Philodinidae</taxon>
        <taxon>Rotaria</taxon>
    </lineage>
</organism>
<dbReference type="AlphaFoldDB" id="A0A815M7V6"/>
<comment type="subcellular location">
    <subcellularLocation>
        <location evidence="1">Cytoplasm</location>
        <location evidence="1">Cytoskeleton</location>
        <location evidence="1">Microtubule organizing center</location>
        <location evidence="1">Centrosome</location>
    </subcellularLocation>
</comment>
<dbReference type="PANTHER" id="PTHR23170:SF3">
    <property type="entry name" value="LEUCINE-RICH REPEAT-CONTAINING PROTEIN 45"/>
    <property type="match status" value="1"/>
</dbReference>
<feature type="coiled-coil region" evidence="5">
    <location>
        <begin position="276"/>
        <end position="331"/>
    </location>
</feature>
<dbReference type="SUPFAM" id="SSF52047">
    <property type="entry name" value="RNI-like"/>
    <property type="match status" value="1"/>
</dbReference>
<evidence type="ECO:0000256" key="2">
    <source>
        <dbReference type="ARBA" id="ARBA00022490"/>
    </source>
</evidence>
<protein>
    <recommendedName>
        <fullName evidence="9">Leucine-rich repeat-containing protein 45</fullName>
    </recommendedName>
</protein>
<dbReference type="GO" id="GO:0005813">
    <property type="term" value="C:centrosome"/>
    <property type="evidence" value="ECO:0007669"/>
    <property type="project" value="UniProtKB-SubCell"/>
</dbReference>
<evidence type="ECO:0000256" key="3">
    <source>
        <dbReference type="ARBA" id="ARBA00023054"/>
    </source>
</evidence>
<feature type="coiled-coil region" evidence="5">
    <location>
        <begin position="368"/>
        <end position="402"/>
    </location>
</feature>
<dbReference type="EMBL" id="CAJNOV010010720">
    <property type="protein sequence ID" value="CAF1417914.1"/>
    <property type="molecule type" value="Genomic_DNA"/>
</dbReference>
<dbReference type="Pfam" id="PF13516">
    <property type="entry name" value="LRR_6"/>
    <property type="match status" value="3"/>
</dbReference>
<sequence>MDQFKKLYHEYCKTYHVEPNDLLLGEIQKVSGEDNKTKSLNLSSFNIPEAQCSILGKILTHDFIFTSIQLNDCNLSSDALSALLHGLMTNATCKILELKGNGIQGSGTEALSKVLRKNQTIRTLRLEWNQIGSMNSPAFSIFCDALADNKALIDLDLRNNDINHVGASELASALKRNTTLRAIDLRWNNVGLIGGRALLAVCESNATLNELQIIGNNVPDDIMQSIANALSKNTEHRKMHFEHSQNMTVLSRQLQNVHEEKDREITTTLTRMSLQEQAMLKANKSLAEKLKKLQEALDDRKLAFNALSAKYTELEASITVAKQENDDLLNKMKKMEIGHHESVHQIQRDHKQEKDDLIHMQDKLQRDLKESLDVQRRLTEKIHDLERKNEKLQTTVHELHETIAMNDRTHQIKLTSSDDEIQRLKLKHKEDLKDHELVANRDIQRLKEAHTASEQTLKEQLSKLENIRITLEREINSLKSTSSTQKLHHDELLQQEKIRIKNDEEKKQQELEDRLRTLTSLKDELESRNNQQSIAYRELQQKLNFQSVEIESLKRQIASVELTIHAKDSEIIETREKIKTDYEKKFRSIQQDIDLNGELKQRVKQLENELKDQHFTDQNTIRELQSRLAELQTTLTHRDQEISRLKLEEEHRLQFLRSAIVDYIGTGTDH</sequence>
<keyword evidence="4" id="KW-0206">Cytoskeleton</keyword>
<feature type="coiled-coil region" evidence="5">
    <location>
        <begin position="443"/>
        <end position="641"/>
    </location>
</feature>
<evidence type="ECO:0000313" key="6">
    <source>
        <dbReference type="EMBL" id="CAF1417914.1"/>
    </source>
</evidence>
<evidence type="ECO:0008006" key="9">
    <source>
        <dbReference type="Google" id="ProtNLM"/>
    </source>
</evidence>
<dbReference type="Gene3D" id="3.80.10.10">
    <property type="entry name" value="Ribonuclease Inhibitor"/>
    <property type="match status" value="2"/>
</dbReference>